<gene>
    <name evidence="3" type="ORF">CISIN_1g041416mg</name>
</gene>
<accession>A0A067DEV5</accession>
<dbReference type="Proteomes" id="UP000027120">
    <property type="component" value="Unassembled WGS sequence"/>
</dbReference>
<evidence type="ECO:0000256" key="2">
    <source>
        <dbReference type="ARBA" id="ARBA00023315"/>
    </source>
</evidence>
<name>A0A067DEV5_CITSI</name>
<dbReference type="SMR" id="A0A067DEV5"/>
<keyword evidence="4" id="KW-1185">Reference proteome</keyword>
<organism evidence="3 4">
    <name type="scientific">Citrus sinensis</name>
    <name type="common">Sweet orange</name>
    <name type="synonym">Citrus aurantium var. sinensis</name>
    <dbReference type="NCBI Taxonomy" id="2711"/>
    <lineage>
        <taxon>Eukaryota</taxon>
        <taxon>Viridiplantae</taxon>
        <taxon>Streptophyta</taxon>
        <taxon>Embryophyta</taxon>
        <taxon>Tracheophyta</taxon>
        <taxon>Spermatophyta</taxon>
        <taxon>Magnoliopsida</taxon>
        <taxon>eudicotyledons</taxon>
        <taxon>Gunneridae</taxon>
        <taxon>Pentapetalae</taxon>
        <taxon>rosids</taxon>
        <taxon>malvids</taxon>
        <taxon>Sapindales</taxon>
        <taxon>Rutaceae</taxon>
        <taxon>Aurantioideae</taxon>
        <taxon>Citrus</taxon>
    </lineage>
</organism>
<dbReference type="PANTHER" id="PTHR31625">
    <property type="match status" value="1"/>
</dbReference>
<dbReference type="AlphaFoldDB" id="A0A067DEV5"/>
<dbReference type="InterPro" id="IPR051504">
    <property type="entry name" value="Plant_metabolite_acyltrans"/>
</dbReference>
<dbReference type="PaxDb" id="2711-XP_006491548.1"/>
<dbReference type="Gene3D" id="3.30.559.10">
    <property type="entry name" value="Chloramphenicol acetyltransferase-like domain"/>
    <property type="match status" value="2"/>
</dbReference>
<dbReference type="eggNOG" id="ENOG502QV7U">
    <property type="taxonomic scope" value="Eukaryota"/>
</dbReference>
<proteinExistence type="predicted"/>
<keyword evidence="2" id="KW-0012">Acyltransferase</keyword>
<dbReference type="STRING" id="2711.A0A067DEV5"/>
<keyword evidence="1" id="KW-0808">Transferase</keyword>
<evidence type="ECO:0000313" key="4">
    <source>
        <dbReference type="Proteomes" id="UP000027120"/>
    </source>
</evidence>
<dbReference type="Pfam" id="PF02458">
    <property type="entry name" value="Transferase"/>
    <property type="match status" value="1"/>
</dbReference>
<evidence type="ECO:0000256" key="1">
    <source>
        <dbReference type="ARBA" id="ARBA00022679"/>
    </source>
</evidence>
<sequence length="491" mass="54684">MAAIENRVTVKKHEVTKVTPFVNPNSKTTSFTLDLTYFDFFWFKNPPVERLFFYEMTDLTWDLFNSEILPKLKHSLSLTLLHYLPLAGHIMWPLDAAKPAVYYFPDQNDGVSFAVAEWSSESHAGFHHLSGNGIRQAVEFHPLVPQLSLTDDKAEVIAIQITLFPNQGFSIGVSSHHAILDGKTSTLFLKSWAYLCKQLQLCHHPCLSPELTPLLDRTVIKDPTGQDMLQLNKWVVGSDNSDPQKIRSLKVLPFLDSESLNKLVRATFELTREDITKLRHKVNHQLSKSSKSKQVHLSTFVLTLAYVFVCMAKAKLAKAKTEAEAAADNDEIKNIIVGFTADYSSRLDPPIPLNYFGNCNGRHCETAKAGDFVQENGVAFVAEMLSDMVKGIDADAIEANDDEVSEILEILKEGAIIFSVAGSTQFDVYGSDFGWGRPKKVEIVSIDRTQAISLAERRDGGGGVEVGVVLEKQQMEVFESLFADGLKSDLV</sequence>
<dbReference type="EMBL" id="KK790275">
    <property type="protein sequence ID" value="KDO37562.1"/>
    <property type="molecule type" value="Genomic_DNA"/>
</dbReference>
<protein>
    <submittedName>
        <fullName evidence="3">Uncharacterized protein</fullName>
    </submittedName>
</protein>
<evidence type="ECO:0000313" key="3">
    <source>
        <dbReference type="EMBL" id="KDO37562.1"/>
    </source>
</evidence>
<dbReference type="InterPro" id="IPR023213">
    <property type="entry name" value="CAT-like_dom_sf"/>
</dbReference>
<dbReference type="GO" id="GO:0016747">
    <property type="term" value="F:acyltransferase activity, transferring groups other than amino-acyl groups"/>
    <property type="evidence" value="ECO:0007669"/>
    <property type="project" value="UniProtKB-ARBA"/>
</dbReference>
<reference evidence="3 4" key="1">
    <citation type="submission" date="2014-04" db="EMBL/GenBank/DDBJ databases">
        <authorList>
            <consortium name="International Citrus Genome Consortium"/>
            <person name="Gmitter F."/>
            <person name="Chen C."/>
            <person name="Farmerie W."/>
            <person name="Harkins T."/>
            <person name="Desany B."/>
            <person name="Mohiuddin M."/>
            <person name="Kodira C."/>
            <person name="Borodovsky M."/>
            <person name="Lomsadze A."/>
            <person name="Burns P."/>
            <person name="Jenkins J."/>
            <person name="Prochnik S."/>
            <person name="Shu S."/>
            <person name="Chapman J."/>
            <person name="Pitluck S."/>
            <person name="Schmutz J."/>
            <person name="Rokhsar D."/>
        </authorList>
    </citation>
    <scope>NUCLEOTIDE SEQUENCE</scope>
</reference>